<keyword evidence="3" id="KW-0489">Methyltransferase</keyword>
<dbReference type="InterPro" id="IPR004557">
    <property type="entry name" value="PrmC-related"/>
</dbReference>
<name>A0A2T9Z4W8_9FUNG</name>
<comment type="similarity">
    <text evidence="2">Belongs to the eukaryotic/archaeal PrmC-related family.</text>
</comment>
<reference evidence="8 9" key="1">
    <citation type="journal article" date="2018" name="MBio">
        <title>Comparative Genomics Reveals the Core Gene Toolbox for the Fungus-Insect Symbiosis.</title>
        <authorList>
            <person name="Wang Y."/>
            <person name="Stata M."/>
            <person name="Wang W."/>
            <person name="Stajich J.E."/>
            <person name="White M.M."/>
            <person name="Moncalvo J.M."/>
        </authorList>
    </citation>
    <scope>NUCLEOTIDE SEQUENCE [LARGE SCALE GENOMIC DNA]</scope>
    <source>
        <strain evidence="8 9">AUS-77-4</strain>
    </source>
</reference>
<evidence type="ECO:0000256" key="6">
    <source>
        <dbReference type="ARBA" id="ARBA00023242"/>
    </source>
</evidence>
<gene>
    <name evidence="8" type="ORF">BB559_000535</name>
</gene>
<dbReference type="GO" id="GO:0008757">
    <property type="term" value="F:S-adenosylmethionine-dependent methyltransferase activity"/>
    <property type="evidence" value="ECO:0007669"/>
    <property type="project" value="TreeGrafter"/>
</dbReference>
<organism evidence="8 9">
    <name type="scientific">Furculomyces boomerangus</name>
    <dbReference type="NCBI Taxonomy" id="61424"/>
    <lineage>
        <taxon>Eukaryota</taxon>
        <taxon>Fungi</taxon>
        <taxon>Fungi incertae sedis</taxon>
        <taxon>Zoopagomycota</taxon>
        <taxon>Kickxellomycotina</taxon>
        <taxon>Harpellomycetes</taxon>
        <taxon>Harpellales</taxon>
        <taxon>Harpellaceae</taxon>
        <taxon>Furculomyces</taxon>
    </lineage>
</organism>
<dbReference type="GO" id="GO:0008276">
    <property type="term" value="F:protein methyltransferase activity"/>
    <property type="evidence" value="ECO:0007669"/>
    <property type="project" value="TreeGrafter"/>
</dbReference>
<dbReference type="GO" id="GO:0003676">
    <property type="term" value="F:nucleic acid binding"/>
    <property type="evidence" value="ECO:0007669"/>
    <property type="project" value="InterPro"/>
</dbReference>
<dbReference type="Pfam" id="PF05175">
    <property type="entry name" value="MTS"/>
    <property type="match status" value="1"/>
</dbReference>
<dbReference type="InterPro" id="IPR052190">
    <property type="entry name" value="Euk-Arch_PrmC-MTase"/>
</dbReference>
<keyword evidence="9" id="KW-1185">Reference proteome</keyword>
<comment type="caution">
    <text evidence="8">The sequence shown here is derived from an EMBL/GenBank/DDBJ whole genome shotgun (WGS) entry which is preliminary data.</text>
</comment>
<accession>A0A2T9Z4W8</accession>
<dbReference type="PROSITE" id="PS00092">
    <property type="entry name" value="N6_MTASE"/>
    <property type="match status" value="1"/>
</dbReference>
<keyword evidence="4" id="KW-0808">Transferase</keyword>
<sequence>MNTPYTSHLRQDEFKSVYDPSEDTFLLLDALENDAKYIQNLKPLTCLEIGTGSGIVTTFLAKILDTQQTIYVATDINPMATKSLLLTVKQNFDTVPIVEPILTNLVGGLSCKFDLIVFNPPYVQSESEEIGTKLFAATSGGIKGREVMDKLFPQLDTIMSDTGVFYLVAIQVNKPKEIIEVMEGYGFIGEILLSRRCGIELLYILKFIRNKQLLQ</sequence>
<dbReference type="InterPro" id="IPR002052">
    <property type="entry name" value="DNA_methylase_N6_adenine_CS"/>
</dbReference>
<keyword evidence="5" id="KW-0949">S-adenosyl-L-methionine</keyword>
<dbReference type="AlphaFoldDB" id="A0A2T9Z4W8"/>
<dbReference type="GO" id="GO:0032259">
    <property type="term" value="P:methylation"/>
    <property type="evidence" value="ECO:0007669"/>
    <property type="project" value="UniProtKB-KW"/>
</dbReference>
<evidence type="ECO:0000256" key="2">
    <source>
        <dbReference type="ARBA" id="ARBA00006149"/>
    </source>
</evidence>
<dbReference type="NCBIfam" id="TIGR00537">
    <property type="entry name" value="hemK_rel_arch"/>
    <property type="match status" value="1"/>
</dbReference>
<evidence type="ECO:0000259" key="7">
    <source>
        <dbReference type="Pfam" id="PF05175"/>
    </source>
</evidence>
<dbReference type="GO" id="GO:0005634">
    <property type="term" value="C:nucleus"/>
    <property type="evidence" value="ECO:0007669"/>
    <property type="project" value="UniProtKB-SubCell"/>
</dbReference>
<comment type="subcellular location">
    <subcellularLocation>
        <location evidence="1">Nucleus</location>
    </subcellularLocation>
</comment>
<dbReference type="Gene3D" id="3.40.50.150">
    <property type="entry name" value="Vaccinia Virus protein VP39"/>
    <property type="match status" value="1"/>
</dbReference>
<evidence type="ECO:0000256" key="4">
    <source>
        <dbReference type="ARBA" id="ARBA00022679"/>
    </source>
</evidence>
<dbReference type="PANTHER" id="PTHR45875">
    <property type="entry name" value="METHYLTRANSFERASE N6AMT1"/>
    <property type="match status" value="1"/>
</dbReference>
<dbReference type="PANTHER" id="PTHR45875:SF1">
    <property type="entry name" value="METHYLTRANSFERASE N6AMT1"/>
    <property type="match status" value="1"/>
</dbReference>
<proteinExistence type="inferred from homology"/>
<dbReference type="GO" id="GO:0035657">
    <property type="term" value="C:eRF1 methyltransferase complex"/>
    <property type="evidence" value="ECO:0007669"/>
    <property type="project" value="TreeGrafter"/>
</dbReference>
<evidence type="ECO:0000256" key="1">
    <source>
        <dbReference type="ARBA" id="ARBA00004123"/>
    </source>
</evidence>
<dbReference type="EMBL" id="MBFT01000026">
    <property type="protein sequence ID" value="PVU99622.1"/>
    <property type="molecule type" value="Genomic_DNA"/>
</dbReference>
<evidence type="ECO:0000313" key="9">
    <source>
        <dbReference type="Proteomes" id="UP000245699"/>
    </source>
</evidence>
<dbReference type="FunFam" id="3.40.50.150:FF:000077">
    <property type="entry name" value="HemK methyltransferase family member 2"/>
    <property type="match status" value="1"/>
</dbReference>
<dbReference type="STRING" id="61424.A0A2T9Z4W8"/>
<keyword evidence="6" id="KW-0539">Nucleus</keyword>
<protein>
    <recommendedName>
        <fullName evidence="7">Methyltransferase small domain-containing protein</fullName>
    </recommendedName>
</protein>
<evidence type="ECO:0000256" key="5">
    <source>
        <dbReference type="ARBA" id="ARBA00022691"/>
    </source>
</evidence>
<dbReference type="CDD" id="cd02440">
    <property type="entry name" value="AdoMet_MTases"/>
    <property type="match status" value="1"/>
</dbReference>
<evidence type="ECO:0000313" key="8">
    <source>
        <dbReference type="EMBL" id="PVU99622.1"/>
    </source>
</evidence>
<dbReference type="OrthoDB" id="406152at2759"/>
<dbReference type="InterPro" id="IPR007848">
    <property type="entry name" value="Small_mtfrase_dom"/>
</dbReference>
<dbReference type="SUPFAM" id="SSF53335">
    <property type="entry name" value="S-adenosyl-L-methionine-dependent methyltransferases"/>
    <property type="match status" value="1"/>
</dbReference>
<evidence type="ECO:0000256" key="3">
    <source>
        <dbReference type="ARBA" id="ARBA00022603"/>
    </source>
</evidence>
<dbReference type="Proteomes" id="UP000245699">
    <property type="component" value="Unassembled WGS sequence"/>
</dbReference>
<dbReference type="InterPro" id="IPR029063">
    <property type="entry name" value="SAM-dependent_MTases_sf"/>
</dbReference>
<feature type="domain" description="Methyltransferase small" evidence="7">
    <location>
        <begin position="26"/>
        <end position="137"/>
    </location>
</feature>